<feature type="transmembrane region" description="Helical" evidence="6">
    <location>
        <begin position="178"/>
        <end position="200"/>
    </location>
</feature>
<dbReference type="GO" id="GO:0022857">
    <property type="term" value="F:transmembrane transporter activity"/>
    <property type="evidence" value="ECO:0007669"/>
    <property type="project" value="TreeGrafter"/>
</dbReference>
<evidence type="ECO:0000256" key="1">
    <source>
        <dbReference type="ARBA" id="ARBA00004141"/>
    </source>
</evidence>
<keyword evidence="8" id="KW-1185">Reference proteome</keyword>
<feature type="compositionally biased region" description="Polar residues" evidence="5">
    <location>
        <begin position="1"/>
        <end position="13"/>
    </location>
</feature>
<evidence type="ECO:0000256" key="6">
    <source>
        <dbReference type="SAM" id="Phobius"/>
    </source>
</evidence>
<accession>A0A9N9QC13</accession>
<reference evidence="7" key="1">
    <citation type="submission" date="2021-07" db="EMBL/GenBank/DDBJ databases">
        <authorList>
            <person name="Durling M."/>
        </authorList>
    </citation>
    <scope>NUCLEOTIDE SEQUENCE</scope>
</reference>
<evidence type="ECO:0000256" key="3">
    <source>
        <dbReference type="ARBA" id="ARBA00022989"/>
    </source>
</evidence>
<dbReference type="EMBL" id="CAJVRM010000673">
    <property type="protein sequence ID" value="CAG8982664.1"/>
    <property type="molecule type" value="Genomic_DNA"/>
</dbReference>
<comment type="subcellular location">
    <subcellularLocation>
        <location evidence="1">Membrane</location>
        <topology evidence="1">Multi-pass membrane protein</topology>
    </subcellularLocation>
</comment>
<keyword evidence="4 6" id="KW-0472">Membrane</keyword>
<name>A0A9N9QC13_9HELO</name>
<evidence type="ECO:0000256" key="4">
    <source>
        <dbReference type="ARBA" id="ARBA00023136"/>
    </source>
</evidence>
<evidence type="ECO:0000256" key="5">
    <source>
        <dbReference type="SAM" id="MobiDB-lite"/>
    </source>
</evidence>
<keyword evidence="3 6" id="KW-1133">Transmembrane helix</keyword>
<sequence>MTGRGSSPVNGGSSDCEESTPLLPSVPSNQNGDDSPSSSASYFMSSLTTRQKWKSAWRIWRIPVVCYTFALLIEFGDFIRSTPRTRLLESIICNRYYAEQALNNGSGVESLSGSHNYRLPIPEEQCKVPIVQAELVTLKAYLKIGENLLSLKFAIPFGYLANKTSRNFVLTLDANYLISFRAFVNLGLFLVILPIISRFFRKSRGMSPSKSDLWIARVSSIFGIIGPVMIGLSPCAELLIVALSLFTLSFGFHAAFQSYATSLVKPEEVALLYSALACMSIIGALIASPLIAATFRLGLSIGGLGIGLPFFVAAGFFTVSAIGAWGSRVEEDAND</sequence>
<evidence type="ECO:0000256" key="2">
    <source>
        <dbReference type="ARBA" id="ARBA00022692"/>
    </source>
</evidence>
<feature type="transmembrane region" description="Helical" evidence="6">
    <location>
        <begin position="59"/>
        <end position="79"/>
    </location>
</feature>
<feature type="transmembrane region" description="Helical" evidence="6">
    <location>
        <begin position="271"/>
        <end position="295"/>
    </location>
</feature>
<evidence type="ECO:0000313" key="7">
    <source>
        <dbReference type="EMBL" id="CAG8982664.1"/>
    </source>
</evidence>
<feature type="transmembrane region" description="Helical" evidence="6">
    <location>
        <begin position="301"/>
        <end position="325"/>
    </location>
</feature>
<dbReference type="OrthoDB" id="194139at2759"/>
<comment type="caution">
    <text evidence="7">The sequence shown here is derived from an EMBL/GenBank/DDBJ whole genome shotgun (WGS) entry which is preliminary data.</text>
</comment>
<dbReference type="Proteomes" id="UP000701801">
    <property type="component" value="Unassembled WGS sequence"/>
</dbReference>
<dbReference type="GO" id="GO:0016020">
    <property type="term" value="C:membrane"/>
    <property type="evidence" value="ECO:0007669"/>
    <property type="project" value="UniProtKB-SubCell"/>
</dbReference>
<proteinExistence type="predicted"/>
<gene>
    <name evidence="7" type="ORF">HYALB_00006062</name>
</gene>
<organism evidence="7 8">
    <name type="scientific">Hymenoscyphus albidus</name>
    <dbReference type="NCBI Taxonomy" id="595503"/>
    <lineage>
        <taxon>Eukaryota</taxon>
        <taxon>Fungi</taxon>
        <taxon>Dikarya</taxon>
        <taxon>Ascomycota</taxon>
        <taxon>Pezizomycotina</taxon>
        <taxon>Leotiomycetes</taxon>
        <taxon>Helotiales</taxon>
        <taxon>Helotiaceae</taxon>
        <taxon>Hymenoscyphus</taxon>
    </lineage>
</organism>
<dbReference type="PANTHER" id="PTHR23507:SF1">
    <property type="entry name" value="FI18259P1-RELATED"/>
    <property type="match status" value="1"/>
</dbReference>
<feature type="transmembrane region" description="Helical" evidence="6">
    <location>
        <begin position="238"/>
        <end position="259"/>
    </location>
</feature>
<feature type="transmembrane region" description="Helical" evidence="6">
    <location>
        <begin position="212"/>
        <end position="232"/>
    </location>
</feature>
<evidence type="ECO:0000313" key="8">
    <source>
        <dbReference type="Proteomes" id="UP000701801"/>
    </source>
</evidence>
<protein>
    <submittedName>
        <fullName evidence="7">Uncharacterized protein</fullName>
    </submittedName>
</protein>
<feature type="region of interest" description="Disordered" evidence="5">
    <location>
        <begin position="1"/>
        <end position="41"/>
    </location>
</feature>
<keyword evidence="2 6" id="KW-0812">Transmembrane</keyword>
<dbReference type="InterPro" id="IPR036259">
    <property type="entry name" value="MFS_trans_sf"/>
</dbReference>
<dbReference type="PANTHER" id="PTHR23507">
    <property type="entry name" value="ZGC:174356"/>
    <property type="match status" value="1"/>
</dbReference>
<dbReference type="SUPFAM" id="SSF103473">
    <property type="entry name" value="MFS general substrate transporter"/>
    <property type="match status" value="1"/>
</dbReference>
<dbReference type="AlphaFoldDB" id="A0A9N9QC13"/>